<evidence type="ECO:0000313" key="2">
    <source>
        <dbReference type="Proteomes" id="UP000013520"/>
    </source>
</evidence>
<reference evidence="1 2" key="1">
    <citation type="submission" date="2012-01" db="EMBL/GenBank/DDBJ databases">
        <title>Complete sequence of Desulfotomaculum gibsoniae DSM 7213.</title>
        <authorList>
            <consortium name="US DOE Joint Genome Institute"/>
            <person name="Lucas S."/>
            <person name="Han J."/>
            <person name="Lapidus A."/>
            <person name="Cheng J.-F."/>
            <person name="Goodwin L."/>
            <person name="Pitluck S."/>
            <person name="Peters L."/>
            <person name="Ovchinnikova G."/>
            <person name="Teshima H."/>
            <person name="Detter J.C."/>
            <person name="Han C."/>
            <person name="Tapia R."/>
            <person name="Land M."/>
            <person name="Hauser L."/>
            <person name="Kyrpides N."/>
            <person name="Ivanova N."/>
            <person name="Pagani I."/>
            <person name="Parshina S."/>
            <person name="Plugge C."/>
            <person name="Muyzer G."/>
            <person name="Kuever J."/>
            <person name="Ivanova A."/>
            <person name="Nazina T."/>
            <person name="Klenk H.-P."/>
            <person name="Brambilla E."/>
            <person name="Spring S."/>
            <person name="Stams A.F."/>
            <person name="Woyke T."/>
        </authorList>
    </citation>
    <scope>NUCLEOTIDE SEQUENCE [LARGE SCALE GENOMIC DNA]</scope>
    <source>
        <strain evidence="1 2">DSM 7213</strain>
    </source>
</reference>
<dbReference type="SUPFAM" id="SSF53448">
    <property type="entry name" value="Nucleotide-diphospho-sugar transferases"/>
    <property type="match status" value="1"/>
</dbReference>
<keyword evidence="2" id="KW-1185">Reference proteome</keyword>
<dbReference type="eggNOG" id="COG0463">
    <property type="taxonomic scope" value="Bacteria"/>
</dbReference>
<sequence length="261" mass="28311">MFIAVIPAKNEAKSLAKVIANLPVNQLECIIPVLNGCTDNSLDVLESINCPLLAPLWYAEPLGIDVPRAVGAVEAVRLDADGILFIDGDMFGANEELLAKLVLAVRNQGLDLALTNCYPTYAQYSITPPAARLLKVREELNRHLNLFHIIGTATPSHGPHAVSRRLLRLADPADFAVPPLLLAKAARAGLRVGVAAETSHMYLGSPLRGSHHTDKITETIIGDCLSAMYAKDGQIGNRILGGLEYIGYHQERRWDLIESNP</sequence>
<proteinExistence type="predicted"/>
<name>R4K961_9FIRM</name>
<dbReference type="CDD" id="cd00761">
    <property type="entry name" value="Glyco_tranf_GTA_type"/>
    <property type="match status" value="1"/>
</dbReference>
<dbReference type="Proteomes" id="UP000013520">
    <property type="component" value="Chromosome"/>
</dbReference>
<accession>R4K961</accession>
<dbReference type="AlphaFoldDB" id="R4K961"/>
<evidence type="ECO:0000313" key="1">
    <source>
        <dbReference type="EMBL" id="AGK99717.1"/>
    </source>
</evidence>
<evidence type="ECO:0008006" key="3">
    <source>
        <dbReference type="Google" id="ProtNLM"/>
    </source>
</evidence>
<organism evidence="1 2">
    <name type="scientific">Desulfoscipio gibsoniae DSM 7213</name>
    <dbReference type="NCBI Taxonomy" id="767817"/>
    <lineage>
        <taxon>Bacteria</taxon>
        <taxon>Bacillati</taxon>
        <taxon>Bacillota</taxon>
        <taxon>Clostridia</taxon>
        <taxon>Eubacteriales</taxon>
        <taxon>Desulfallaceae</taxon>
        <taxon>Desulfoscipio</taxon>
    </lineage>
</organism>
<gene>
    <name evidence="1" type="ORF">Desgi_0103</name>
</gene>
<dbReference type="InterPro" id="IPR029044">
    <property type="entry name" value="Nucleotide-diphossugar_trans"/>
</dbReference>
<dbReference type="STRING" id="767817.Desgi_0103"/>
<dbReference type="Gene3D" id="3.90.550.10">
    <property type="entry name" value="Spore Coat Polysaccharide Biosynthesis Protein SpsA, Chain A"/>
    <property type="match status" value="1"/>
</dbReference>
<dbReference type="HOGENOM" id="CLU_1966991_0_0_9"/>
<dbReference type="EMBL" id="CP003273">
    <property type="protein sequence ID" value="AGK99717.1"/>
    <property type="molecule type" value="Genomic_DNA"/>
</dbReference>
<protein>
    <recommendedName>
        <fullName evidence="3">Glycosyl transferase</fullName>
    </recommendedName>
</protein>
<dbReference type="KEGG" id="dgi:Desgi_0103"/>